<evidence type="ECO:0000259" key="4">
    <source>
        <dbReference type="PROSITE" id="PS50932"/>
    </source>
</evidence>
<dbReference type="PANTHER" id="PTHR30146">
    <property type="entry name" value="LACI-RELATED TRANSCRIPTIONAL REPRESSOR"/>
    <property type="match status" value="1"/>
</dbReference>
<dbReference type="Pfam" id="PF13377">
    <property type="entry name" value="Peripla_BP_3"/>
    <property type="match status" value="1"/>
</dbReference>
<dbReference type="PROSITE" id="PS00356">
    <property type="entry name" value="HTH_LACI_1"/>
    <property type="match status" value="1"/>
</dbReference>
<proteinExistence type="predicted"/>
<dbReference type="InterPro" id="IPR028082">
    <property type="entry name" value="Peripla_BP_I"/>
</dbReference>
<dbReference type="Pfam" id="PF00356">
    <property type="entry name" value="LacI"/>
    <property type="match status" value="1"/>
</dbReference>
<reference evidence="5 6" key="1">
    <citation type="submission" date="2018-08" db="EMBL/GenBank/DDBJ databases">
        <title>The multiple taxonomic identification of Sphingomonas gilva.</title>
        <authorList>
            <person name="Zhu D."/>
            <person name="Zheng S."/>
        </authorList>
    </citation>
    <scope>NUCLEOTIDE SEQUENCE [LARGE SCALE GENOMIC DNA]</scope>
    <source>
        <strain evidence="5 6">ZDH117</strain>
    </source>
</reference>
<dbReference type="Gene3D" id="3.40.50.2300">
    <property type="match status" value="2"/>
</dbReference>
<evidence type="ECO:0000313" key="5">
    <source>
        <dbReference type="EMBL" id="RHW19101.1"/>
    </source>
</evidence>
<dbReference type="InterPro" id="IPR010982">
    <property type="entry name" value="Lambda_DNA-bd_dom_sf"/>
</dbReference>
<keyword evidence="6" id="KW-1185">Reference proteome</keyword>
<dbReference type="PRINTS" id="PR00036">
    <property type="entry name" value="HTHLACI"/>
</dbReference>
<name>A0A396RZD2_9SPHN</name>
<dbReference type="SUPFAM" id="SSF53822">
    <property type="entry name" value="Periplasmic binding protein-like I"/>
    <property type="match status" value="1"/>
</dbReference>
<dbReference type="AlphaFoldDB" id="A0A396RZD2"/>
<dbReference type="RefSeq" id="WP_118862609.1">
    <property type="nucleotide sequence ID" value="NZ_QWLV01000001.1"/>
</dbReference>
<dbReference type="SMART" id="SM00354">
    <property type="entry name" value="HTH_LACI"/>
    <property type="match status" value="1"/>
</dbReference>
<evidence type="ECO:0000256" key="3">
    <source>
        <dbReference type="ARBA" id="ARBA00023163"/>
    </source>
</evidence>
<dbReference type="SUPFAM" id="SSF47413">
    <property type="entry name" value="lambda repressor-like DNA-binding domains"/>
    <property type="match status" value="1"/>
</dbReference>
<dbReference type="GO" id="GO:0003700">
    <property type="term" value="F:DNA-binding transcription factor activity"/>
    <property type="evidence" value="ECO:0007669"/>
    <property type="project" value="TreeGrafter"/>
</dbReference>
<evidence type="ECO:0000256" key="1">
    <source>
        <dbReference type="ARBA" id="ARBA00023015"/>
    </source>
</evidence>
<keyword evidence="2 5" id="KW-0238">DNA-binding</keyword>
<dbReference type="PROSITE" id="PS50932">
    <property type="entry name" value="HTH_LACI_2"/>
    <property type="match status" value="1"/>
</dbReference>
<dbReference type="InterPro" id="IPR000843">
    <property type="entry name" value="HTH_LacI"/>
</dbReference>
<dbReference type="CDD" id="cd01392">
    <property type="entry name" value="HTH_LacI"/>
    <property type="match status" value="1"/>
</dbReference>
<dbReference type="EMBL" id="QWLV01000001">
    <property type="protein sequence ID" value="RHW19101.1"/>
    <property type="molecule type" value="Genomic_DNA"/>
</dbReference>
<gene>
    <name evidence="5" type="ORF">D1610_03000</name>
</gene>
<dbReference type="Proteomes" id="UP000266693">
    <property type="component" value="Unassembled WGS sequence"/>
</dbReference>
<sequence length="339" mass="36924">MAGGSKRSTIIDVARAAGVSTKTVSRVLNREPHVKRELQDRIRAAIVELNYQPNVLAQGLVRRRSHLIGLIYENPSPSYVVELQMGALDRLKDERYRLVVLPVGSVHERATEIVSLLRAAAVDGVVLAPPASDHPVVLRELEAAQLPYARIAPTRMPEKGPSTSMDDVAAAREIARYLLSLGHRDIAIIKGEPTHCSSEARLLGYSQAFADADVSPRLDWIEQGHYTFESGLEAGRRLLDRPDRPSAILAQNDDMAVGALMAARELGLGVPEDVSIVGFDDSEVARLVWPRLTTIRQPVFEMAATATSMLLDQLEGGSAGPAQVHPHELLIRESAAAPR</sequence>
<feature type="domain" description="HTH lacI-type" evidence="4">
    <location>
        <begin position="8"/>
        <end position="62"/>
    </location>
</feature>
<comment type="caution">
    <text evidence="5">The sequence shown here is derived from an EMBL/GenBank/DDBJ whole genome shotgun (WGS) entry which is preliminary data.</text>
</comment>
<dbReference type="CDD" id="cd01545">
    <property type="entry name" value="PBP1_SalR"/>
    <property type="match status" value="1"/>
</dbReference>
<dbReference type="Gene3D" id="1.10.260.40">
    <property type="entry name" value="lambda repressor-like DNA-binding domains"/>
    <property type="match status" value="1"/>
</dbReference>
<keyword evidence="1" id="KW-0805">Transcription regulation</keyword>
<accession>A0A396RZD2</accession>
<protein>
    <submittedName>
        <fullName evidence="5">LacI family DNA-binding transcriptional regulator</fullName>
    </submittedName>
</protein>
<dbReference type="GO" id="GO:0000976">
    <property type="term" value="F:transcription cis-regulatory region binding"/>
    <property type="evidence" value="ECO:0007669"/>
    <property type="project" value="TreeGrafter"/>
</dbReference>
<organism evidence="5 6">
    <name type="scientific">Sphingomonas gilva</name>
    <dbReference type="NCBI Taxonomy" id="2305907"/>
    <lineage>
        <taxon>Bacteria</taxon>
        <taxon>Pseudomonadati</taxon>
        <taxon>Pseudomonadota</taxon>
        <taxon>Alphaproteobacteria</taxon>
        <taxon>Sphingomonadales</taxon>
        <taxon>Sphingomonadaceae</taxon>
        <taxon>Sphingomonas</taxon>
    </lineage>
</organism>
<keyword evidence="3" id="KW-0804">Transcription</keyword>
<evidence type="ECO:0000256" key="2">
    <source>
        <dbReference type="ARBA" id="ARBA00023125"/>
    </source>
</evidence>
<evidence type="ECO:0000313" key="6">
    <source>
        <dbReference type="Proteomes" id="UP000266693"/>
    </source>
</evidence>
<dbReference type="OrthoDB" id="7185860at2"/>
<dbReference type="InterPro" id="IPR046335">
    <property type="entry name" value="LacI/GalR-like_sensor"/>
</dbReference>
<dbReference type="PANTHER" id="PTHR30146:SF153">
    <property type="entry name" value="LACTOSE OPERON REPRESSOR"/>
    <property type="match status" value="1"/>
</dbReference>